<dbReference type="Pfam" id="PF01424">
    <property type="entry name" value="R3H"/>
    <property type="match status" value="1"/>
</dbReference>
<evidence type="ECO:0000313" key="4">
    <source>
        <dbReference type="Proteomes" id="UP000256690"/>
    </source>
</evidence>
<feature type="domain" description="R3H" evidence="2">
    <location>
        <begin position="364"/>
        <end position="429"/>
    </location>
</feature>
<feature type="region of interest" description="Disordered" evidence="1">
    <location>
        <begin position="471"/>
        <end position="521"/>
    </location>
</feature>
<feature type="compositionally biased region" description="Low complexity" evidence="1">
    <location>
        <begin position="33"/>
        <end position="60"/>
    </location>
</feature>
<dbReference type="GO" id="GO:0000981">
    <property type="term" value="F:DNA-binding transcription factor activity, RNA polymerase II-specific"/>
    <property type="evidence" value="ECO:0007669"/>
    <property type="project" value="TreeGrafter"/>
</dbReference>
<dbReference type="Gene3D" id="3.30.40.10">
    <property type="entry name" value="Zinc/RING finger domain, C3HC4 (zinc finger)"/>
    <property type="match status" value="1"/>
</dbReference>
<feature type="compositionally biased region" description="Basic residues" evidence="1">
    <location>
        <begin position="19"/>
        <end position="32"/>
    </location>
</feature>
<dbReference type="Gene3D" id="3.30.1370.50">
    <property type="entry name" value="R3H-like domain"/>
    <property type="match status" value="1"/>
</dbReference>
<feature type="compositionally biased region" description="Polar residues" evidence="1">
    <location>
        <begin position="71"/>
        <end position="89"/>
    </location>
</feature>
<dbReference type="PANTHER" id="PTHR12360">
    <property type="entry name" value="NUCLEAR TRANSCRIPTION FACTOR, X-BOX BINDING 1 NFX1"/>
    <property type="match status" value="1"/>
</dbReference>
<dbReference type="EMBL" id="PVWQ01000001">
    <property type="protein sequence ID" value="RDW94013.1"/>
    <property type="molecule type" value="Genomic_DNA"/>
</dbReference>
<feature type="compositionally biased region" description="Low complexity" evidence="1">
    <location>
        <begin position="1"/>
        <end position="18"/>
    </location>
</feature>
<evidence type="ECO:0000256" key="1">
    <source>
        <dbReference type="SAM" id="MobiDB-lite"/>
    </source>
</evidence>
<dbReference type="PROSITE" id="PS51061">
    <property type="entry name" value="R3H"/>
    <property type="match status" value="1"/>
</dbReference>
<reference evidence="3 4" key="1">
    <citation type="journal article" date="2018" name="IMA Fungus">
        <title>IMA Genome-F 9: Draft genome sequence of Annulohypoxylon stygium, Aspergillus mulundensis, Berkeleyomyces basicola (syn. Thielaviopsis basicola), Ceratocystis smalleyi, two Cercospora beticola strains, Coleophoma cylindrospora, Fusarium fracticaudum, Phialophora cf. hyalina, and Morchella septimelata.</title>
        <authorList>
            <person name="Wingfield B.D."/>
            <person name="Bills G.F."/>
            <person name="Dong Y."/>
            <person name="Huang W."/>
            <person name="Nel W.J."/>
            <person name="Swalarsk-Parry B.S."/>
            <person name="Vaghefi N."/>
            <person name="Wilken P.M."/>
            <person name="An Z."/>
            <person name="de Beer Z.W."/>
            <person name="De Vos L."/>
            <person name="Chen L."/>
            <person name="Duong T.A."/>
            <person name="Gao Y."/>
            <person name="Hammerbacher A."/>
            <person name="Kikkert J.R."/>
            <person name="Li Y."/>
            <person name="Li H."/>
            <person name="Li K."/>
            <person name="Li Q."/>
            <person name="Liu X."/>
            <person name="Ma X."/>
            <person name="Naidoo K."/>
            <person name="Pethybridge S.J."/>
            <person name="Sun J."/>
            <person name="Steenkamp E.T."/>
            <person name="van der Nest M.A."/>
            <person name="van Wyk S."/>
            <person name="Wingfield M.J."/>
            <person name="Xiong C."/>
            <person name="Yue Q."/>
            <person name="Zhang X."/>
        </authorList>
    </citation>
    <scope>NUCLEOTIDE SEQUENCE [LARGE SCALE GENOMIC DNA]</scope>
    <source>
        <strain evidence="3 4">DSM 5745</strain>
    </source>
</reference>
<feature type="compositionally biased region" description="Acidic residues" evidence="1">
    <location>
        <begin position="568"/>
        <end position="581"/>
    </location>
</feature>
<dbReference type="SUPFAM" id="SSF82708">
    <property type="entry name" value="R3H domain"/>
    <property type="match status" value="1"/>
</dbReference>
<dbReference type="GeneID" id="38111705"/>
<dbReference type="SUPFAM" id="SSF57850">
    <property type="entry name" value="RING/U-box"/>
    <property type="match status" value="1"/>
</dbReference>
<dbReference type="PANTHER" id="PTHR12360:SF12">
    <property type="entry name" value="TRANSCRIPTIONAL REPRESSOR NF-X1"/>
    <property type="match status" value="1"/>
</dbReference>
<feature type="region of interest" description="Disordered" evidence="1">
    <location>
        <begin position="1"/>
        <end position="215"/>
    </location>
</feature>
<dbReference type="AlphaFoldDB" id="A0A3D8T634"/>
<organism evidence="3 4">
    <name type="scientific">Aspergillus mulundensis</name>
    <dbReference type="NCBI Taxonomy" id="1810919"/>
    <lineage>
        <taxon>Eukaryota</taxon>
        <taxon>Fungi</taxon>
        <taxon>Dikarya</taxon>
        <taxon>Ascomycota</taxon>
        <taxon>Pezizomycotina</taxon>
        <taxon>Eurotiomycetes</taxon>
        <taxon>Eurotiomycetidae</taxon>
        <taxon>Eurotiales</taxon>
        <taxon>Aspergillaceae</taxon>
        <taxon>Aspergillus</taxon>
        <taxon>Aspergillus subgen. Nidulantes</taxon>
    </lineage>
</organism>
<dbReference type="STRING" id="1810919.A0A3D8T634"/>
<dbReference type="GO" id="GO:0000122">
    <property type="term" value="P:negative regulation of transcription by RNA polymerase II"/>
    <property type="evidence" value="ECO:0007669"/>
    <property type="project" value="TreeGrafter"/>
</dbReference>
<dbReference type="InterPro" id="IPR034078">
    <property type="entry name" value="NFX1_fam"/>
</dbReference>
<dbReference type="GO" id="GO:0000977">
    <property type="term" value="F:RNA polymerase II transcription regulatory region sequence-specific DNA binding"/>
    <property type="evidence" value="ECO:0007669"/>
    <property type="project" value="TreeGrafter"/>
</dbReference>
<dbReference type="OrthoDB" id="6512771at2759"/>
<dbReference type="InterPro" id="IPR036867">
    <property type="entry name" value="R3H_dom_sf"/>
</dbReference>
<gene>
    <name evidence="3" type="ORF">DSM5745_01335</name>
</gene>
<accession>A0A3D8T634</accession>
<protein>
    <recommendedName>
        <fullName evidence="2">R3H domain-containing protein</fullName>
    </recommendedName>
</protein>
<dbReference type="InterPro" id="IPR001374">
    <property type="entry name" value="R3H_dom"/>
</dbReference>
<feature type="compositionally biased region" description="Polar residues" evidence="1">
    <location>
        <begin position="506"/>
        <end position="521"/>
    </location>
</feature>
<comment type="caution">
    <text evidence="3">The sequence shown here is derived from an EMBL/GenBank/DDBJ whole genome shotgun (WGS) entry which is preliminary data.</text>
</comment>
<dbReference type="InterPro" id="IPR013083">
    <property type="entry name" value="Znf_RING/FYVE/PHD"/>
</dbReference>
<name>A0A3D8T634_9EURO</name>
<dbReference type="RefSeq" id="XP_026609196.1">
    <property type="nucleotide sequence ID" value="XM_026743351.1"/>
</dbReference>
<feature type="compositionally biased region" description="Basic residues" evidence="1">
    <location>
        <begin position="92"/>
        <end position="103"/>
    </location>
</feature>
<dbReference type="GO" id="GO:0005634">
    <property type="term" value="C:nucleus"/>
    <property type="evidence" value="ECO:0007669"/>
    <property type="project" value="TreeGrafter"/>
</dbReference>
<evidence type="ECO:0000313" key="3">
    <source>
        <dbReference type="EMBL" id="RDW94013.1"/>
    </source>
</evidence>
<feature type="region of interest" description="Disordered" evidence="1">
    <location>
        <begin position="547"/>
        <end position="613"/>
    </location>
</feature>
<dbReference type="Proteomes" id="UP000256690">
    <property type="component" value="Unassembled WGS sequence"/>
</dbReference>
<dbReference type="CDD" id="cd16492">
    <property type="entry name" value="RING-CH-C4HC3_NFX1-like"/>
    <property type="match status" value="1"/>
</dbReference>
<sequence length="613" mass="65542">MSSSTTTTTGDGSAPRAPRNFRRGNRGRRGNANRRQQQESTQSSEAQRPPQPQSQPQNRPVARAPAPTPSVPQSQNTPQSSDSTPSNTTGQRSRRGPRRRRGGRGGGNTSADGEGQRQSPVRGGDKQIGSGASRRTFGGRLTKSQETSEDDRQQAAEDTEDPGLRANAPAFVPGSVPPVNGETPSSSNAASAKGKGKAKAPRQRAPKVTTKSEAEDITTRIHEDIAHNLYECPICTSEVGRKTRVWSCGLCWTVFHLSCVKKWSKNEGAAAQDPSRNVDRRCNAAKAVTSKGQLQQPQRLSAVTPLSCDDECARLERNRSLAAALGVDINPSTTLAQNAITSTNLPYSTETLDLYVQLSSTSSLSTLQSHESTLHSLATSTNPSQRSIRTQPAKSSIRAFIHSLATDYGFVSESYDPEPHRHVFVLKPTTWTPPIFGLGNGVSVGIGGMSVSECVKLRERQRAKEREAQRLVAAEAKAQRDASKAQASSEGGWAQIAASKRGNGVTGSARSTPLSRTPVGSGSFYTALALNDDGSGFRKEKLVLRSGVGAGKAASRRPSPPRPVEVADSWEEEEDKEEKEEEERRAKESEAEASSSAGTRTPEVVDVDATGGP</sequence>
<evidence type="ECO:0000259" key="2">
    <source>
        <dbReference type="PROSITE" id="PS51061"/>
    </source>
</evidence>
<proteinExistence type="predicted"/>
<feature type="compositionally biased region" description="Basic residues" evidence="1">
    <location>
        <begin position="194"/>
        <end position="205"/>
    </location>
</feature>
<keyword evidence="4" id="KW-1185">Reference proteome</keyword>